<comment type="function">
    <text evidence="1">May bind long-chain fatty acids, such as palmitate, and may play a role in lipid transport or fatty acid metabolism.</text>
</comment>
<dbReference type="RefSeq" id="WP_012201345.1">
    <property type="nucleotide sequence ID" value="NC_010001.1"/>
</dbReference>
<dbReference type="GO" id="GO:0008289">
    <property type="term" value="F:lipid binding"/>
    <property type="evidence" value="ECO:0007669"/>
    <property type="project" value="UniProtKB-KW"/>
</dbReference>
<dbReference type="Proteomes" id="UP000000370">
    <property type="component" value="Chromosome"/>
</dbReference>
<dbReference type="NCBIfam" id="TIGR00762">
    <property type="entry name" value="DegV"/>
    <property type="match status" value="1"/>
</dbReference>
<dbReference type="HOGENOM" id="CLU_048251_4_1_9"/>
<gene>
    <name evidence="3" type="ordered locus">Cphy_3343</name>
</gene>
<accession>A9KT66</accession>
<name>A9KT66_LACP7</name>
<evidence type="ECO:0000256" key="2">
    <source>
        <dbReference type="ARBA" id="ARBA00023121"/>
    </source>
</evidence>
<dbReference type="InterPro" id="IPR003797">
    <property type="entry name" value="DegV"/>
</dbReference>
<evidence type="ECO:0000313" key="4">
    <source>
        <dbReference type="Proteomes" id="UP000000370"/>
    </source>
</evidence>
<dbReference type="InterPro" id="IPR050270">
    <property type="entry name" value="DegV_domain_contain"/>
</dbReference>
<sequence length="289" mass="31650">MKEFVITTDSNSDLLPSYIKEKNIGIISHYYDLEGITYGEDHLLSAKEFYDKMRAGVMPTTMASNPAVIRETFQKYVSEGYDVLHISFSSALSGGCNNVMVGAKEVCEENEGAKIIVIDTLNVSLGQGMVIMKAAAMREQGKSIDEVAAWIEEHKLEFCVQFTVDDLHHLHRGGRVSKATAIVGSMINIKPILVVNNEGQLVSNGTTRGRKKSLATLVDNMLSTMGKYKNENNVICVVHGDVEEDANFLVNLIKEKLHTDDIIVNTVSPSIGAHSGPGAIGICYMGEHR</sequence>
<evidence type="ECO:0000313" key="3">
    <source>
        <dbReference type="EMBL" id="ABX43696.1"/>
    </source>
</evidence>
<dbReference type="PANTHER" id="PTHR33434:SF3">
    <property type="entry name" value="DEGV DOMAIN-CONTAINING PROTEIN YITS"/>
    <property type="match status" value="1"/>
</dbReference>
<proteinExistence type="predicted"/>
<reference evidence="4" key="1">
    <citation type="submission" date="2007-11" db="EMBL/GenBank/DDBJ databases">
        <title>Complete genome sequence of Clostridium phytofermentans ISDg.</title>
        <authorList>
            <person name="Leschine S.B."/>
            <person name="Warnick T.A."/>
            <person name="Blanchard J.L."/>
            <person name="Schnell D.J."/>
            <person name="Petit E.L."/>
            <person name="LaTouf W.G."/>
            <person name="Copeland A."/>
            <person name="Lucas S."/>
            <person name="Lapidus A."/>
            <person name="Barry K."/>
            <person name="Glavina del Rio T."/>
            <person name="Dalin E."/>
            <person name="Tice H."/>
            <person name="Pitluck S."/>
            <person name="Kiss H."/>
            <person name="Brettin T."/>
            <person name="Bruce D."/>
            <person name="Detter J.C."/>
            <person name="Han C."/>
            <person name="Kuske C."/>
            <person name="Schmutz J."/>
            <person name="Larimer F."/>
            <person name="Land M."/>
            <person name="Hauser L."/>
            <person name="Kyrpides N."/>
            <person name="Kim E.A."/>
            <person name="Richardson P."/>
        </authorList>
    </citation>
    <scope>NUCLEOTIDE SEQUENCE [LARGE SCALE GENOMIC DNA]</scope>
    <source>
        <strain evidence="4">ATCC 700394 / DSM 18823 / ISDg</strain>
    </source>
</reference>
<dbReference type="PROSITE" id="PS51482">
    <property type="entry name" value="DEGV"/>
    <property type="match status" value="1"/>
</dbReference>
<dbReference type="InterPro" id="IPR043168">
    <property type="entry name" value="DegV_C"/>
</dbReference>
<keyword evidence="2" id="KW-0446">Lipid-binding</keyword>
<dbReference type="eggNOG" id="COG1307">
    <property type="taxonomic scope" value="Bacteria"/>
</dbReference>
<dbReference type="PANTHER" id="PTHR33434">
    <property type="entry name" value="DEGV DOMAIN-CONTAINING PROTEIN DR_1986-RELATED"/>
    <property type="match status" value="1"/>
</dbReference>
<dbReference type="Pfam" id="PF02645">
    <property type="entry name" value="DegV"/>
    <property type="match status" value="1"/>
</dbReference>
<dbReference type="SUPFAM" id="SSF82549">
    <property type="entry name" value="DAK1/DegV-like"/>
    <property type="match status" value="1"/>
</dbReference>
<dbReference type="Gene3D" id="3.40.50.10170">
    <property type="match status" value="1"/>
</dbReference>
<dbReference type="OrthoDB" id="9780660at2"/>
<dbReference type="EMBL" id="CP000885">
    <property type="protein sequence ID" value="ABX43696.1"/>
    <property type="molecule type" value="Genomic_DNA"/>
</dbReference>
<dbReference type="STRING" id="357809.Cphy_3343"/>
<evidence type="ECO:0000256" key="1">
    <source>
        <dbReference type="ARBA" id="ARBA00003238"/>
    </source>
</evidence>
<dbReference type="Gene3D" id="3.30.1180.10">
    <property type="match status" value="1"/>
</dbReference>
<protein>
    <submittedName>
        <fullName evidence="3">DegV family protein</fullName>
    </submittedName>
</protein>
<organism evidence="3 4">
    <name type="scientific">Lachnoclostridium phytofermentans (strain ATCC 700394 / DSM 18823 / ISDg)</name>
    <name type="common">Clostridium phytofermentans</name>
    <dbReference type="NCBI Taxonomy" id="357809"/>
    <lineage>
        <taxon>Bacteria</taxon>
        <taxon>Bacillati</taxon>
        <taxon>Bacillota</taxon>
        <taxon>Clostridia</taxon>
        <taxon>Lachnospirales</taxon>
        <taxon>Lachnospiraceae</taxon>
    </lineage>
</organism>
<dbReference type="AlphaFoldDB" id="A9KT66"/>
<dbReference type="KEGG" id="cpy:Cphy_3343"/>
<keyword evidence="4" id="KW-1185">Reference proteome</keyword>